<evidence type="ECO:0000313" key="2">
    <source>
        <dbReference type="Proteomes" id="UP000095003"/>
    </source>
</evidence>
<proteinExistence type="predicted"/>
<sequence length="176" mass="20392">MQLKKQQHNHLAEINRIMSMYRTLSCRQLSRLFPELPYEKVMALLERLHKAGRLVLLREEGLVLLTKDCTPNQDILDTFWVLLDFLPEIIYHTVSDFPIVLTFYTVSDAYDVIHVAEGKEILMNQILSEIKENAPHRLVVVDLPGQISLLRFPGICAFCTVDNRGTVQYYKTTRST</sequence>
<dbReference type="InterPro" id="IPR043752">
    <property type="entry name" value="DUF5697"/>
</dbReference>
<dbReference type="Proteomes" id="UP000095003">
    <property type="component" value="Unassembled WGS sequence"/>
</dbReference>
<dbReference type="AlphaFoldDB" id="A0A1E3AYF5"/>
<organism evidence="1 2">
    <name type="scientific">Eisenbergiella tayi</name>
    <dbReference type="NCBI Taxonomy" id="1432052"/>
    <lineage>
        <taxon>Bacteria</taxon>
        <taxon>Bacillati</taxon>
        <taxon>Bacillota</taxon>
        <taxon>Clostridia</taxon>
        <taxon>Lachnospirales</taxon>
        <taxon>Lachnospiraceae</taxon>
        <taxon>Eisenbergiella</taxon>
    </lineage>
</organism>
<protein>
    <submittedName>
        <fullName evidence="1">Uncharacterized protein</fullName>
    </submittedName>
</protein>
<accession>A0A1E3AYF5</accession>
<dbReference type="EMBL" id="MCGI01000001">
    <property type="protein sequence ID" value="ODM13737.1"/>
    <property type="molecule type" value="Genomic_DNA"/>
</dbReference>
<gene>
    <name evidence="1" type="ORF">BEH84_01456</name>
</gene>
<name>A0A1E3AYF5_9FIRM</name>
<reference evidence="1 2" key="1">
    <citation type="submission" date="2016-07" db="EMBL/GenBank/DDBJ databases">
        <title>Characterization of isolates of Eisenbergiella tayi derived from blood cultures, using whole genome sequencing.</title>
        <authorList>
            <person name="Burdz T."/>
            <person name="Wiebe D."/>
            <person name="Huynh C."/>
            <person name="Bernard K."/>
        </authorList>
    </citation>
    <scope>NUCLEOTIDE SEQUENCE [LARGE SCALE GENOMIC DNA]</scope>
    <source>
        <strain evidence="1 2">NML 120489</strain>
    </source>
</reference>
<comment type="caution">
    <text evidence="1">The sequence shown here is derived from an EMBL/GenBank/DDBJ whole genome shotgun (WGS) entry which is preliminary data.</text>
</comment>
<dbReference type="RefSeq" id="WP_069156231.1">
    <property type="nucleotide sequence ID" value="NZ_DAWDRA010000148.1"/>
</dbReference>
<dbReference type="Pfam" id="PF18954">
    <property type="entry name" value="DUF5697"/>
    <property type="match status" value="1"/>
</dbReference>
<evidence type="ECO:0000313" key="1">
    <source>
        <dbReference type="EMBL" id="ODM13737.1"/>
    </source>
</evidence>